<name>A0A429Z2L8_9HYPH</name>
<evidence type="ECO:0000313" key="5">
    <source>
        <dbReference type="Proteomes" id="UP000278398"/>
    </source>
</evidence>
<dbReference type="AlphaFoldDB" id="A0A429Z2L8"/>
<keyword evidence="5" id="KW-1185">Reference proteome</keyword>
<dbReference type="OrthoDB" id="7161066at2"/>
<dbReference type="GO" id="GO:0003677">
    <property type="term" value="F:DNA binding"/>
    <property type="evidence" value="ECO:0007669"/>
    <property type="project" value="UniProtKB-UniRule"/>
</dbReference>
<evidence type="ECO:0000313" key="4">
    <source>
        <dbReference type="EMBL" id="RST87955.1"/>
    </source>
</evidence>
<feature type="domain" description="SpoVT-AbrB" evidence="3">
    <location>
        <begin position="1"/>
        <end position="41"/>
    </location>
</feature>
<evidence type="ECO:0000256" key="2">
    <source>
        <dbReference type="SAM" id="MobiDB-lite"/>
    </source>
</evidence>
<accession>A0A429Z2L8</accession>
<dbReference type="Gene3D" id="2.10.260.10">
    <property type="match status" value="1"/>
</dbReference>
<sequence>MDSAGRILIPAEMRAAMMIKPGDTVTARVEDGEFRIVSPDVALKRVQAFARKWKAEHPDEPSVVDELIAERREEARREDERYDRLAKEGRGPVPARSRT</sequence>
<feature type="region of interest" description="Disordered" evidence="2">
    <location>
        <begin position="73"/>
        <end position="99"/>
    </location>
</feature>
<keyword evidence="1 4" id="KW-0238">DNA-binding</keyword>
<organism evidence="4 5">
    <name type="scientific">Aquibium carbonis</name>
    <dbReference type="NCBI Taxonomy" id="2495581"/>
    <lineage>
        <taxon>Bacteria</taxon>
        <taxon>Pseudomonadati</taxon>
        <taxon>Pseudomonadota</taxon>
        <taxon>Alphaproteobacteria</taxon>
        <taxon>Hyphomicrobiales</taxon>
        <taxon>Phyllobacteriaceae</taxon>
        <taxon>Aquibium</taxon>
    </lineage>
</organism>
<gene>
    <name evidence="4" type="ORF">EJC49_02890</name>
</gene>
<protein>
    <submittedName>
        <fullName evidence="4">AbrB/MazE/SpoVT family DNA-binding domain-containing protein</fullName>
    </submittedName>
</protein>
<reference evidence="4 5" key="1">
    <citation type="submission" date="2018-12" db="EMBL/GenBank/DDBJ databases">
        <title>Mesorhizobium carbonis sp. nov., isolated from coal mine water.</title>
        <authorList>
            <person name="Xin W."/>
            <person name="Xu Z."/>
            <person name="Xiang F."/>
            <person name="Zhang J."/>
            <person name="Xi L."/>
            <person name="Liu J."/>
        </authorList>
    </citation>
    <scope>NUCLEOTIDE SEQUENCE [LARGE SCALE GENOMIC DNA]</scope>
    <source>
        <strain evidence="4 5">B2.3</strain>
    </source>
</reference>
<dbReference type="PROSITE" id="PS51740">
    <property type="entry name" value="SPOVT_ABRB"/>
    <property type="match status" value="1"/>
</dbReference>
<evidence type="ECO:0000256" key="1">
    <source>
        <dbReference type="PROSITE-ProRule" id="PRU01076"/>
    </source>
</evidence>
<feature type="compositionally biased region" description="Basic and acidic residues" evidence="2">
    <location>
        <begin position="73"/>
        <end position="90"/>
    </location>
</feature>
<dbReference type="SUPFAM" id="SSF89447">
    <property type="entry name" value="AbrB/MazE/MraZ-like"/>
    <property type="match status" value="1"/>
</dbReference>
<dbReference type="Pfam" id="PF04014">
    <property type="entry name" value="MazE_antitoxin"/>
    <property type="match status" value="1"/>
</dbReference>
<dbReference type="InterPro" id="IPR007159">
    <property type="entry name" value="SpoVT-AbrB_dom"/>
</dbReference>
<dbReference type="Proteomes" id="UP000278398">
    <property type="component" value="Unassembled WGS sequence"/>
</dbReference>
<proteinExistence type="predicted"/>
<comment type="caution">
    <text evidence="4">The sequence shown here is derived from an EMBL/GenBank/DDBJ whole genome shotgun (WGS) entry which is preliminary data.</text>
</comment>
<dbReference type="InterPro" id="IPR037914">
    <property type="entry name" value="SpoVT-AbrB_sf"/>
</dbReference>
<dbReference type="EMBL" id="RWKW01000007">
    <property type="protein sequence ID" value="RST87955.1"/>
    <property type="molecule type" value="Genomic_DNA"/>
</dbReference>
<evidence type="ECO:0000259" key="3">
    <source>
        <dbReference type="PROSITE" id="PS51740"/>
    </source>
</evidence>